<name>A0A1B7MRT9_9AGAM</name>
<evidence type="ECO:0000313" key="3">
    <source>
        <dbReference type="EMBL" id="OAX35287.1"/>
    </source>
</evidence>
<dbReference type="OrthoDB" id="3543113at2759"/>
<dbReference type="AlphaFoldDB" id="A0A1B7MRT9"/>
<dbReference type="Pfam" id="PF12937">
    <property type="entry name" value="F-box-like"/>
    <property type="match status" value="1"/>
</dbReference>
<evidence type="ECO:0000259" key="2">
    <source>
        <dbReference type="Pfam" id="PF12937"/>
    </source>
</evidence>
<feature type="chain" id="PRO_5008597566" description="F-box domain-containing protein" evidence="1">
    <location>
        <begin position="24"/>
        <end position="186"/>
    </location>
</feature>
<sequence>MRHVHVCLLPTEILLVIFTIIREEPGTRDSLKRKTIAALARTCRTFKEPALDVLWEKSVESSHLSHSCLKESFQEQRSESWNVRFLSCRSVVLSIDWDWMDPDEPYDPLDIPDLIVAFSECFSPVLEQIQVDTKYGYDNESIMGDHRFAFGFGVIAPLLQFSRLTKLDLDGFCTSDVDDKAFKNMV</sequence>
<proteinExistence type="predicted"/>
<dbReference type="EMBL" id="KV448513">
    <property type="protein sequence ID" value="OAX35287.1"/>
    <property type="molecule type" value="Genomic_DNA"/>
</dbReference>
<dbReference type="InterPro" id="IPR001810">
    <property type="entry name" value="F-box_dom"/>
</dbReference>
<gene>
    <name evidence="3" type="ORF">K503DRAFT_378008</name>
</gene>
<protein>
    <recommendedName>
        <fullName evidence="2">F-box domain-containing protein</fullName>
    </recommendedName>
</protein>
<reference evidence="3 4" key="1">
    <citation type="submission" date="2016-06" db="EMBL/GenBank/DDBJ databases">
        <title>Comparative genomics of the ectomycorrhizal sister species Rhizopogon vinicolor and Rhizopogon vesiculosus (Basidiomycota: Boletales) reveals a divergence of the mating type B locus.</title>
        <authorList>
            <consortium name="DOE Joint Genome Institute"/>
            <person name="Mujic A.B."/>
            <person name="Kuo A."/>
            <person name="Tritt A."/>
            <person name="Lipzen A."/>
            <person name="Chen C."/>
            <person name="Johnson J."/>
            <person name="Sharma A."/>
            <person name="Barry K."/>
            <person name="Grigoriev I.V."/>
            <person name="Spatafora J.W."/>
        </authorList>
    </citation>
    <scope>NUCLEOTIDE SEQUENCE [LARGE SCALE GENOMIC DNA]</scope>
    <source>
        <strain evidence="3 4">AM-OR11-026</strain>
    </source>
</reference>
<dbReference type="Proteomes" id="UP000092154">
    <property type="component" value="Unassembled WGS sequence"/>
</dbReference>
<feature type="domain" description="F-box" evidence="2">
    <location>
        <begin position="7"/>
        <end position="57"/>
    </location>
</feature>
<evidence type="ECO:0000313" key="4">
    <source>
        <dbReference type="Proteomes" id="UP000092154"/>
    </source>
</evidence>
<feature type="signal peptide" evidence="1">
    <location>
        <begin position="1"/>
        <end position="23"/>
    </location>
</feature>
<evidence type="ECO:0000256" key="1">
    <source>
        <dbReference type="SAM" id="SignalP"/>
    </source>
</evidence>
<organism evidence="3 4">
    <name type="scientific">Rhizopogon vinicolor AM-OR11-026</name>
    <dbReference type="NCBI Taxonomy" id="1314800"/>
    <lineage>
        <taxon>Eukaryota</taxon>
        <taxon>Fungi</taxon>
        <taxon>Dikarya</taxon>
        <taxon>Basidiomycota</taxon>
        <taxon>Agaricomycotina</taxon>
        <taxon>Agaricomycetes</taxon>
        <taxon>Agaricomycetidae</taxon>
        <taxon>Boletales</taxon>
        <taxon>Suillineae</taxon>
        <taxon>Rhizopogonaceae</taxon>
        <taxon>Rhizopogon</taxon>
    </lineage>
</organism>
<dbReference type="InParanoid" id="A0A1B7MRT9"/>
<accession>A0A1B7MRT9</accession>
<keyword evidence="1" id="KW-0732">Signal</keyword>
<keyword evidence="4" id="KW-1185">Reference proteome</keyword>